<evidence type="ECO:0000313" key="3">
    <source>
        <dbReference type="Proteomes" id="UP001629392"/>
    </source>
</evidence>
<dbReference type="SUPFAM" id="SSF52833">
    <property type="entry name" value="Thioredoxin-like"/>
    <property type="match status" value="1"/>
</dbReference>
<protein>
    <submittedName>
        <fullName evidence="2">DsbA family oxidoreductase</fullName>
    </submittedName>
</protein>
<dbReference type="Proteomes" id="UP001629392">
    <property type="component" value="Unassembled WGS sequence"/>
</dbReference>
<dbReference type="EMBL" id="JAQQCL010000001">
    <property type="protein sequence ID" value="MFM0715278.1"/>
    <property type="molecule type" value="Genomic_DNA"/>
</dbReference>
<dbReference type="InterPro" id="IPR001853">
    <property type="entry name" value="DSBA-like_thioredoxin_dom"/>
</dbReference>
<gene>
    <name evidence="2" type="ORF">PQQ73_02920</name>
</gene>
<evidence type="ECO:0000313" key="2">
    <source>
        <dbReference type="EMBL" id="MFM0715278.1"/>
    </source>
</evidence>
<reference evidence="2 3" key="1">
    <citation type="journal article" date="2024" name="Chem. Sci.">
        <title>Discovery of megapolipeptins by genome mining of a Burkholderiales bacteria collection.</title>
        <authorList>
            <person name="Paulo B.S."/>
            <person name="Recchia M.J.J."/>
            <person name="Lee S."/>
            <person name="Fergusson C.H."/>
            <person name="Romanowski S.B."/>
            <person name="Hernandez A."/>
            <person name="Krull N."/>
            <person name="Liu D.Y."/>
            <person name="Cavanagh H."/>
            <person name="Bos A."/>
            <person name="Gray C.A."/>
            <person name="Murphy B.T."/>
            <person name="Linington R.G."/>
            <person name="Eustaquio A.S."/>
        </authorList>
    </citation>
    <scope>NUCLEOTIDE SEQUENCE [LARGE SCALE GENOMIC DNA]</scope>
    <source>
        <strain evidence="2 3">RL17-350-BIC-E</strain>
    </source>
</reference>
<sequence length="213" mass="23276">MKQALTIDFVSDIACPWCAIGLSSLQLALARLADTVDAEIAVHPFELNPQMGPAGEVIVDYLGKKYGRTPAQIAETQEMIRERGASVGFTFGPRTRVYNTFDAHRLLHWAGIKGKQLPLKMALLQAYHSDGKDPSNHDVLLEAAQSVGLDAAEARDVLTSGIYGDEVRAEEQNNQEMGIQSVPAIIFNRRYLVSGGQPVEQFVKAIEQVLAEA</sequence>
<dbReference type="Pfam" id="PF01323">
    <property type="entry name" value="DSBA"/>
    <property type="match status" value="1"/>
</dbReference>
<accession>A0ABW9E8C0</accession>
<dbReference type="InterPro" id="IPR036249">
    <property type="entry name" value="Thioredoxin-like_sf"/>
</dbReference>
<dbReference type="RefSeq" id="WP_408152074.1">
    <property type="nucleotide sequence ID" value="NZ_JAQQCL010000001.1"/>
</dbReference>
<dbReference type="Gene3D" id="3.40.30.10">
    <property type="entry name" value="Glutaredoxin"/>
    <property type="match status" value="1"/>
</dbReference>
<comment type="caution">
    <text evidence="2">The sequence shown here is derived from an EMBL/GenBank/DDBJ whole genome shotgun (WGS) entry which is preliminary data.</text>
</comment>
<organism evidence="2 3">
    <name type="scientific">Paraburkholderia strydomiana</name>
    <dbReference type="NCBI Taxonomy" id="1245417"/>
    <lineage>
        <taxon>Bacteria</taxon>
        <taxon>Pseudomonadati</taxon>
        <taxon>Pseudomonadota</taxon>
        <taxon>Betaproteobacteria</taxon>
        <taxon>Burkholderiales</taxon>
        <taxon>Burkholderiaceae</taxon>
        <taxon>Paraburkholderia</taxon>
    </lineage>
</organism>
<name>A0ABW9E8C0_9BURK</name>
<keyword evidence="3" id="KW-1185">Reference proteome</keyword>
<dbReference type="PANTHER" id="PTHR13887">
    <property type="entry name" value="GLUTATHIONE S-TRANSFERASE KAPPA"/>
    <property type="match status" value="1"/>
</dbReference>
<proteinExistence type="predicted"/>
<feature type="domain" description="DSBA-like thioredoxin" evidence="1">
    <location>
        <begin position="6"/>
        <end position="206"/>
    </location>
</feature>
<dbReference type="CDD" id="cd03024">
    <property type="entry name" value="DsbA_FrnE"/>
    <property type="match status" value="1"/>
</dbReference>
<evidence type="ECO:0000259" key="1">
    <source>
        <dbReference type="Pfam" id="PF01323"/>
    </source>
</evidence>
<dbReference type="PANTHER" id="PTHR13887:SF41">
    <property type="entry name" value="THIOREDOXIN SUPERFAMILY PROTEIN"/>
    <property type="match status" value="1"/>
</dbReference>